<dbReference type="HOGENOM" id="CLU_1861742_0_0_2"/>
<organism evidence="1 2">
    <name type="scientific">Methanoplanus limicola DSM 2279</name>
    <dbReference type="NCBI Taxonomy" id="937775"/>
    <lineage>
        <taxon>Archaea</taxon>
        <taxon>Methanobacteriati</taxon>
        <taxon>Methanobacteriota</taxon>
        <taxon>Stenosarchaea group</taxon>
        <taxon>Methanomicrobia</taxon>
        <taxon>Methanomicrobiales</taxon>
        <taxon>Methanomicrobiaceae</taxon>
        <taxon>Methanoplanus</taxon>
    </lineage>
</organism>
<dbReference type="PANTHER" id="PTHR40660">
    <property type="entry name" value="5'-PHOSPHATE OXIDASE PUTATIVE DOMAIN-CONTAINING PROTEIN-RELATED"/>
    <property type="match status" value="1"/>
</dbReference>
<accession>H1YX95</accession>
<dbReference type="RefSeq" id="WP_004077870.1">
    <property type="nucleotide sequence ID" value="NZ_CM001436.1"/>
</dbReference>
<dbReference type="EMBL" id="CM001436">
    <property type="protein sequence ID" value="EHQ35898.1"/>
    <property type="molecule type" value="Genomic_DNA"/>
</dbReference>
<dbReference type="InParanoid" id="H1YX95"/>
<sequence length="154" mass="17177">MTVKLTERMQAWIEKMGCHLCVATPQGVPYVTLGRFAKVTEEDEVAFALAKDELSIIYPALSVNPRVAFGVSHQGGIRASFQFKGIGHLVKDGPLYDDIAKEAEAVDTYAVLYVKISEIYCTKPGAEAGQRLDIMAPDDVCDWEKKRWKDIPRK</sequence>
<dbReference type="Proteomes" id="UP000005741">
    <property type="component" value="Chromosome"/>
</dbReference>
<protein>
    <recommendedName>
        <fullName evidence="3">Pyridoxamine 5'-phosphate oxidase-related FMN-binding protein</fullName>
    </recommendedName>
</protein>
<reference evidence="1 2" key="1">
    <citation type="submission" date="2011-10" db="EMBL/GenBank/DDBJ databases">
        <title>The Improved High-Quality Draft genome of Methanoplanus limicola DSM 2279.</title>
        <authorList>
            <consortium name="US DOE Joint Genome Institute (JGI-PGF)"/>
            <person name="Lucas S."/>
            <person name="Copeland A."/>
            <person name="Lapidus A."/>
            <person name="Glavina del Rio T."/>
            <person name="Dalin E."/>
            <person name="Tice H."/>
            <person name="Bruce D."/>
            <person name="Goodwin L."/>
            <person name="Pitluck S."/>
            <person name="Peters L."/>
            <person name="Mikhailova N."/>
            <person name="Lu M."/>
            <person name="Kyrpides N."/>
            <person name="Mavromatis K."/>
            <person name="Ivanova N."/>
            <person name="Markowitz V."/>
            <person name="Cheng J.-F."/>
            <person name="Hugenholtz P."/>
            <person name="Woyke T."/>
            <person name="Wu D."/>
            <person name="Wirth R."/>
            <person name="Brambilla E.-M."/>
            <person name="Klenk H.-P."/>
            <person name="Eisen J.A."/>
        </authorList>
    </citation>
    <scope>NUCLEOTIDE SEQUENCE [LARGE SCALE GENOMIC DNA]</scope>
    <source>
        <strain evidence="1 2">DSM 2279</strain>
    </source>
</reference>
<proteinExistence type="predicted"/>
<dbReference type="PATRIC" id="fig|937775.9.peg.2016"/>
<dbReference type="Gene3D" id="2.30.110.10">
    <property type="entry name" value="Electron Transport, Fmn-binding Protein, Chain A"/>
    <property type="match status" value="1"/>
</dbReference>
<gene>
    <name evidence="1" type="ORF">Metlim_1797</name>
</gene>
<evidence type="ECO:0000313" key="1">
    <source>
        <dbReference type="EMBL" id="EHQ35898.1"/>
    </source>
</evidence>
<name>H1YX95_9EURY</name>
<dbReference type="PANTHER" id="PTHR40660:SF1">
    <property type="entry name" value="5'-PHOSPHATE OXIDASE PUTATIVE DOMAIN-CONTAINING PROTEIN-RELATED"/>
    <property type="match status" value="1"/>
</dbReference>
<keyword evidence="2" id="KW-1185">Reference proteome</keyword>
<dbReference type="AlphaFoldDB" id="H1YX95"/>
<evidence type="ECO:0000313" key="2">
    <source>
        <dbReference type="Proteomes" id="UP000005741"/>
    </source>
</evidence>
<dbReference type="InterPro" id="IPR012349">
    <property type="entry name" value="Split_barrel_FMN-bd"/>
</dbReference>
<dbReference type="STRING" id="937775.Metlim_1797"/>
<dbReference type="OrthoDB" id="105348at2157"/>
<evidence type="ECO:0008006" key="3">
    <source>
        <dbReference type="Google" id="ProtNLM"/>
    </source>
</evidence>
<dbReference type="SUPFAM" id="SSF50475">
    <property type="entry name" value="FMN-binding split barrel"/>
    <property type="match status" value="1"/>
</dbReference>